<organism evidence="2 3">
    <name type="scientific">Cylindrotheca closterium</name>
    <dbReference type="NCBI Taxonomy" id="2856"/>
    <lineage>
        <taxon>Eukaryota</taxon>
        <taxon>Sar</taxon>
        <taxon>Stramenopiles</taxon>
        <taxon>Ochrophyta</taxon>
        <taxon>Bacillariophyta</taxon>
        <taxon>Bacillariophyceae</taxon>
        <taxon>Bacillariophycidae</taxon>
        <taxon>Bacillariales</taxon>
        <taxon>Bacillariaceae</taxon>
        <taxon>Cylindrotheca</taxon>
    </lineage>
</organism>
<name>A0AAD2GB16_9STRA</name>
<accession>A0AAD2GB16</accession>
<proteinExistence type="predicted"/>
<sequence length="142" mass="15975">MAAANRQLAQNTADSGFESWKLSIEKDSNKNNISNVNSNCWHSKLEGLLDTFLHTPIWESNRKTAMAVSKPQRKEAPRSSARSSNFCECKLEGAFLFFLHSIANDAISPNSDQRCYKNIMEGTMISVEKYQRKVRVSALASK</sequence>
<comment type="caution">
    <text evidence="2">The sequence shown here is derived from an EMBL/GenBank/DDBJ whole genome shotgun (WGS) entry which is preliminary data.</text>
</comment>
<feature type="region of interest" description="Disordered" evidence="1">
    <location>
        <begin position="64"/>
        <end position="83"/>
    </location>
</feature>
<reference evidence="2" key="1">
    <citation type="submission" date="2023-08" db="EMBL/GenBank/DDBJ databases">
        <authorList>
            <person name="Audoor S."/>
            <person name="Bilcke G."/>
        </authorList>
    </citation>
    <scope>NUCLEOTIDE SEQUENCE</scope>
</reference>
<dbReference type="EMBL" id="CAKOGP040002377">
    <property type="protein sequence ID" value="CAJ1968295.1"/>
    <property type="molecule type" value="Genomic_DNA"/>
</dbReference>
<evidence type="ECO:0000256" key="1">
    <source>
        <dbReference type="SAM" id="MobiDB-lite"/>
    </source>
</evidence>
<dbReference type="AlphaFoldDB" id="A0AAD2GB16"/>
<dbReference type="Proteomes" id="UP001295423">
    <property type="component" value="Unassembled WGS sequence"/>
</dbReference>
<gene>
    <name evidence="2" type="ORF">CYCCA115_LOCUS23172</name>
</gene>
<keyword evidence="3" id="KW-1185">Reference proteome</keyword>
<protein>
    <submittedName>
        <fullName evidence="2">Uncharacterized protein</fullName>
    </submittedName>
</protein>
<evidence type="ECO:0000313" key="2">
    <source>
        <dbReference type="EMBL" id="CAJ1968295.1"/>
    </source>
</evidence>
<evidence type="ECO:0000313" key="3">
    <source>
        <dbReference type="Proteomes" id="UP001295423"/>
    </source>
</evidence>